<dbReference type="Proteomes" id="UP000623842">
    <property type="component" value="Unassembled WGS sequence"/>
</dbReference>
<keyword evidence="6" id="KW-0812">Transmembrane</keyword>
<dbReference type="PROSITE" id="PS50005">
    <property type="entry name" value="TPR"/>
    <property type="match status" value="1"/>
</dbReference>
<evidence type="ECO:0000256" key="5">
    <source>
        <dbReference type="SAM" id="Coils"/>
    </source>
</evidence>
<evidence type="ECO:0000256" key="1">
    <source>
        <dbReference type="ARBA" id="ARBA00000085"/>
    </source>
</evidence>
<keyword evidence="5" id="KW-0175">Coiled coil</keyword>
<evidence type="ECO:0000256" key="4">
    <source>
        <dbReference type="PROSITE-ProRule" id="PRU00339"/>
    </source>
</evidence>
<dbReference type="Pfam" id="PF13181">
    <property type="entry name" value="TPR_8"/>
    <property type="match status" value="1"/>
</dbReference>
<dbReference type="InterPro" id="IPR036890">
    <property type="entry name" value="HATPase_C_sf"/>
</dbReference>
<dbReference type="InterPro" id="IPR003594">
    <property type="entry name" value="HATPase_dom"/>
</dbReference>
<dbReference type="Gene3D" id="1.10.287.130">
    <property type="match status" value="1"/>
</dbReference>
<keyword evidence="9" id="KW-1185">Reference proteome</keyword>
<protein>
    <recommendedName>
        <fullName evidence="2">histidine kinase</fullName>
        <ecNumber evidence="2">2.7.13.3</ecNumber>
    </recommendedName>
</protein>
<dbReference type="InterPro" id="IPR004358">
    <property type="entry name" value="Sig_transdc_His_kin-like_C"/>
</dbReference>
<keyword evidence="6" id="KW-1133">Transmembrane helix</keyword>
<evidence type="ECO:0000313" key="8">
    <source>
        <dbReference type="EMBL" id="GHG06098.1"/>
    </source>
</evidence>
<dbReference type="Gene3D" id="1.25.40.10">
    <property type="entry name" value="Tetratricopeptide repeat domain"/>
    <property type="match status" value="2"/>
</dbReference>
<feature type="coiled-coil region" evidence="5">
    <location>
        <begin position="408"/>
        <end position="435"/>
    </location>
</feature>
<evidence type="ECO:0000256" key="6">
    <source>
        <dbReference type="SAM" id="Phobius"/>
    </source>
</evidence>
<dbReference type="InterPro" id="IPR003661">
    <property type="entry name" value="HisK_dim/P_dom"/>
</dbReference>
<organism evidence="8 9">
    <name type="scientific">Thalassotalea marina</name>
    <dbReference type="NCBI Taxonomy" id="1673741"/>
    <lineage>
        <taxon>Bacteria</taxon>
        <taxon>Pseudomonadati</taxon>
        <taxon>Pseudomonadota</taxon>
        <taxon>Gammaproteobacteria</taxon>
        <taxon>Alteromonadales</taxon>
        <taxon>Colwelliaceae</taxon>
        <taxon>Thalassotalea</taxon>
    </lineage>
</organism>
<gene>
    <name evidence="8" type="ORF">GCM10017161_39640</name>
</gene>
<reference evidence="8" key="1">
    <citation type="journal article" date="2014" name="Int. J. Syst. Evol. Microbiol.">
        <title>Complete genome sequence of Corynebacterium casei LMG S-19264T (=DSM 44701T), isolated from a smear-ripened cheese.</title>
        <authorList>
            <consortium name="US DOE Joint Genome Institute (JGI-PGF)"/>
            <person name="Walter F."/>
            <person name="Albersmeier A."/>
            <person name="Kalinowski J."/>
            <person name="Ruckert C."/>
        </authorList>
    </citation>
    <scope>NUCLEOTIDE SEQUENCE</scope>
    <source>
        <strain evidence="8">KCTC 42731</strain>
    </source>
</reference>
<name>A0A919ENV1_9GAMM</name>
<keyword evidence="6" id="KW-0472">Membrane</keyword>
<keyword evidence="3" id="KW-0597">Phosphoprotein</keyword>
<sequence length="676" mass="76664">MLLLKIVFTCIVIFWGFIISPLSAKTYTADEFEQVRQQLRQTFANSPKEALKLVNSYLSDPELLTEQQLICLNYKSWFLIETDQLKEATQTLVQYQSLADKFGLPVFKYGYHNMYAGLYTRIENYEAALEHHLKAQALTDTLKPQLAHQTNNNIAMLYTNVGRYEEAIEMFEQYIAYLKQGDRPLSLSLVLVNLAETQADIGDFKKARETINEAMAIQKKHDYKRYLASSHFILGMIEREEKNFDQSINYLEHAIKEFNELSIAEEATQAQISLAKTYLETGDNDKIDSLITSALLNAEQHHLPALQSQIHKFAANVYEQRHDLPQALMHFKTYQELHDQLLLQRADINLAKAIAESDVTSKELEILELTKSKQLKLEKAKLFQYIALTIICGLIIFITGAIFALRSINKSNLRLRRSLNELAATQNKLIETEKVASLTSLSSGMAHQLNTPIGTIVTANSLINEKLVNLEQQFENKTLSQSALRQFINIAKDTKEIVNKSTQRLTTMVEQFKALKVSLDSTQKVSTFSLHELVVECTTKFNSYLGKEVKFTIDTNNIEICSIYPVLADVFVNLITNSFEHGFKHQDSGTICINSELNDDKITITFEDDGAGIKPELLKEIFTPFFSTNLGGNHLGLGLNVVFNAVKHQLHGDITALPYERGACFVITLPKSFEQS</sequence>
<keyword evidence="4" id="KW-0802">TPR repeat</keyword>
<accession>A0A919ENV1</accession>
<dbReference type="EMBL" id="BNCK01000012">
    <property type="protein sequence ID" value="GHG06098.1"/>
    <property type="molecule type" value="Genomic_DNA"/>
</dbReference>
<dbReference type="InterPro" id="IPR005467">
    <property type="entry name" value="His_kinase_dom"/>
</dbReference>
<dbReference type="Pfam" id="PF13424">
    <property type="entry name" value="TPR_12"/>
    <property type="match status" value="1"/>
</dbReference>
<evidence type="ECO:0000259" key="7">
    <source>
        <dbReference type="PROSITE" id="PS50109"/>
    </source>
</evidence>
<dbReference type="GO" id="GO:0000155">
    <property type="term" value="F:phosphorelay sensor kinase activity"/>
    <property type="evidence" value="ECO:0007669"/>
    <property type="project" value="InterPro"/>
</dbReference>
<dbReference type="InterPro" id="IPR019734">
    <property type="entry name" value="TPR_rpt"/>
</dbReference>
<reference evidence="8" key="2">
    <citation type="submission" date="2020-09" db="EMBL/GenBank/DDBJ databases">
        <authorList>
            <person name="Sun Q."/>
            <person name="Kim S."/>
        </authorList>
    </citation>
    <scope>NUCLEOTIDE SEQUENCE</scope>
    <source>
        <strain evidence="8">KCTC 42731</strain>
    </source>
</reference>
<dbReference type="SUPFAM" id="SSF48452">
    <property type="entry name" value="TPR-like"/>
    <property type="match status" value="2"/>
</dbReference>
<feature type="domain" description="Histidine kinase" evidence="7">
    <location>
        <begin position="444"/>
        <end position="673"/>
    </location>
</feature>
<dbReference type="PANTHER" id="PTHR43065">
    <property type="entry name" value="SENSOR HISTIDINE KINASE"/>
    <property type="match status" value="1"/>
</dbReference>
<dbReference type="PRINTS" id="PR00344">
    <property type="entry name" value="BCTRLSENSOR"/>
</dbReference>
<dbReference type="SMART" id="SM00387">
    <property type="entry name" value="HATPase_c"/>
    <property type="match status" value="1"/>
</dbReference>
<dbReference type="InterPro" id="IPR026000">
    <property type="entry name" value="Apc5_dom"/>
</dbReference>
<dbReference type="SUPFAM" id="SSF55874">
    <property type="entry name" value="ATPase domain of HSP90 chaperone/DNA topoisomerase II/histidine kinase"/>
    <property type="match status" value="1"/>
</dbReference>
<dbReference type="SMART" id="SM00028">
    <property type="entry name" value="TPR"/>
    <property type="match status" value="5"/>
</dbReference>
<feature type="repeat" description="TPR" evidence="4">
    <location>
        <begin position="148"/>
        <end position="181"/>
    </location>
</feature>
<evidence type="ECO:0000256" key="2">
    <source>
        <dbReference type="ARBA" id="ARBA00012438"/>
    </source>
</evidence>
<comment type="caution">
    <text evidence="8">The sequence shown here is derived from an EMBL/GenBank/DDBJ whole genome shotgun (WGS) entry which is preliminary data.</text>
</comment>
<dbReference type="RefSeq" id="WP_189774315.1">
    <property type="nucleotide sequence ID" value="NZ_BNCK01000012.1"/>
</dbReference>
<dbReference type="Pfam" id="PF02518">
    <property type="entry name" value="HATPase_c"/>
    <property type="match status" value="1"/>
</dbReference>
<dbReference type="Gene3D" id="3.30.565.10">
    <property type="entry name" value="Histidine kinase-like ATPase, C-terminal domain"/>
    <property type="match status" value="1"/>
</dbReference>
<evidence type="ECO:0000313" key="9">
    <source>
        <dbReference type="Proteomes" id="UP000623842"/>
    </source>
</evidence>
<feature type="transmembrane region" description="Helical" evidence="6">
    <location>
        <begin position="382"/>
        <end position="405"/>
    </location>
</feature>
<dbReference type="EC" id="2.7.13.3" evidence="2"/>
<dbReference type="PANTHER" id="PTHR43065:SF42">
    <property type="entry name" value="TWO-COMPONENT SENSOR PPRA"/>
    <property type="match status" value="1"/>
</dbReference>
<proteinExistence type="predicted"/>
<comment type="catalytic activity">
    <reaction evidence="1">
        <text>ATP + protein L-histidine = ADP + protein N-phospho-L-histidine.</text>
        <dbReference type="EC" id="2.7.13.3"/>
    </reaction>
</comment>
<dbReference type="InterPro" id="IPR011990">
    <property type="entry name" value="TPR-like_helical_dom_sf"/>
</dbReference>
<dbReference type="Pfam" id="PF12862">
    <property type="entry name" value="ANAPC5"/>
    <property type="match status" value="1"/>
</dbReference>
<dbReference type="CDD" id="cd00082">
    <property type="entry name" value="HisKA"/>
    <property type="match status" value="1"/>
</dbReference>
<evidence type="ECO:0000256" key="3">
    <source>
        <dbReference type="ARBA" id="ARBA00022553"/>
    </source>
</evidence>
<dbReference type="AlphaFoldDB" id="A0A919ENV1"/>
<dbReference type="PROSITE" id="PS50109">
    <property type="entry name" value="HIS_KIN"/>
    <property type="match status" value="1"/>
</dbReference>